<dbReference type="Gene3D" id="3.40.50.300">
    <property type="entry name" value="P-loop containing nucleotide triphosphate hydrolases"/>
    <property type="match status" value="1"/>
</dbReference>
<accession>G8R446</accession>
<keyword evidence="7 13" id="KW-0808">Transferase</keyword>
<dbReference type="AlphaFoldDB" id="G8R446"/>
<dbReference type="KEGG" id="oho:Oweho_2139"/>
<dbReference type="Pfam" id="PF00625">
    <property type="entry name" value="Guanylate_kin"/>
    <property type="match status" value="1"/>
</dbReference>
<feature type="domain" description="Guanylate kinase-like" evidence="14">
    <location>
        <begin position="5"/>
        <end position="185"/>
    </location>
</feature>
<evidence type="ECO:0000256" key="13">
    <source>
        <dbReference type="HAMAP-Rule" id="MF_00328"/>
    </source>
</evidence>
<dbReference type="GO" id="GO:0004385">
    <property type="term" value="F:GMP kinase activity"/>
    <property type="evidence" value="ECO:0007669"/>
    <property type="project" value="UniProtKB-UniRule"/>
</dbReference>
<evidence type="ECO:0000256" key="11">
    <source>
        <dbReference type="ARBA" id="ARBA00030128"/>
    </source>
</evidence>
<dbReference type="InterPro" id="IPR020590">
    <property type="entry name" value="Guanylate_kinase_CS"/>
</dbReference>
<dbReference type="InterPro" id="IPR008144">
    <property type="entry name" value="Guanylate_kin-like_dom"/>
</dbReference>
<name>G8R446_OWEHD</name>
<dbReference type="HOGENOM" id="CLU_001715_1_1_10"/>
<dbReference type="InterPro" id="IPR027417">
    <property type="entry name" value="P-loop_NTPase"/>
</dbReference>
<organism evidence="15 16">
    <name type="scientific">Owenweeksia hongkongensis (strain DSM 17368 / CIP 108786 / JCM 12287 / NRRL B-23963 / UST20020801)</name>
    <dbReference type="NCBI Taxonomy" id="926562"/>
    <lineage>
        <taxon>Bacteria</taxon>
        <taxon>Pseudomonadati</taxon>
        <taxon>Bacteroidota</taxon>
        <taxon>Flavobacteriia</taxon>
        <taxon>Flavobacteriales</taxon>
        <taxon>Owenweeksiaceae</taxon>
        <taxon>Owenweeksia</taxon>
    </lineage>
</organism>
<protein>
    <recommendedName>
        <fullName evidence="5 13">Guanylate kinase</fullName>
        <ecNumber evidence="4 13">2.7.4.8</ecNumber>
    </recommendedName>
    <alternativeName>
        <fullName evidence="11 13">GMP kinase</fullName>
    </alternativeName>
</protein>
<sequence length="190" mass="21516">MAKQGKLLIFSAPSGSGKTTLVRFLLSLDLGIEFSISATSRAPRGEEVDGKDYYFLSEEDFKKRVIHGDFLEWEEVYSGTMYGTLRSEVERIWEKGNAVIFDMDVVGGLNLKSLYGDAALSIFVMPPSMEELEKRLRGRQTDSEDKIRQRLAKARKEIGRSDRFDHILLNNDLATAKKEAESLVRLFLGK</sequence>
<dbReference type="eggNOG" id="COG0194">
    <property type="taxonomic scope" value="Bacteria"/>
</dbReference>
<evidence type="ECO:0000256" key="7">
    <source>
        <dbReference type="ARBA" id="ARBA00022679"/>
    </source>
</evidence>
<dbReference type="PANTHER" id="PTHR23117:SF13">
    <property type="entry name" value="GUANYLATE KINASE"/>
    <property type="match status" value="1"/>
</dbReference>
<evidence type="ECO:0000313" key="16">
    <source>
        <dbReference type="Proteomes" id="UP000005631"/>
    </source>
</evidence>
<dbReference type="EC" id="2.7.4.8" evidence="4 13"/>
<dbReference type="Proteomes" id="UP000005631">
    <property type="component" value="Chromosome"/>
</dbReference>
<dbReference type="NCBIfam" id="TIGR03263">
    <property type="entry name" value="guanyl_kin"/>
    <property type="match status" value="1"/>
</dbReference>
<evidence type="ECO:0000256" key="8">
    <source>
        <dbReference type="ARBA" id="ARBA00022741"/>
    </source>
</evidence>
<dbReference type="EMBL" id="CP003156">
    <property type="protein sequence ID" value="AEV33113.1"/>
    <property type="molecule type" value="Genomic_DNA"/>
</dbReference>
<dbReference type="HAMAP" id="MF_00328">
    <property type="entry name" value="Guanylate_kinase"/>
    <property type="match status" value="1"/>
</dbReference>
<gene>
    <name evidence="13" type="primary">gmk</name>
    <name evidence="15" type="ordered locus">Oweho_2139</name>
</gene>
<dbReference type="InterPro" id="IPR017665">
    <property type="entry name" value="Guanylate_kinase"/>
</dbReference>
<dbReference type="InterPro" id="IPR008145">
    <property type="entry name" value="GK/Ca_channel_bsu"/>
</dbReference>
<comment type="catalytic activity">
    <reaction evidence="12 13">
        <text>GMP + ATP = GDP + ADP</text>
        <dbReference type="Rhea" id="RHEA:20780"/>
        <dbReference type="ChEBI" id="CHEBI:30616"/>
        <dbReference type="ChEBI" id="CHEBI:58115"/>
        <dbReference type="ChEBI" id="CHEBI:58189"/>
        <dbReference type="ChEBI" id="CHEBI:456216"/>
        <dbReference type="EC" id="2.7.4.8"/>
    </reaction>
</comment>
<dbReference type="PANTHER" id="PTHR23117">
    <property type="entry name" value="GUANYLATE KINASE-RELATED"/>
    <property type="match status" value="1"/>
</dbReference>
<dbReference type="STRING" id="926562.Oweho_2139"/>
<comment type="function">
    <text evidence="1 13">Essential for recycling GMP and indirectly, cGMP.</text>
</comment>
<evidence type="ECO:0000256" key="5">
    <source>
        <dbReference type="ARBA" id="ARBA00016296"/>
    </source>
</evidence>
<dbReference type="SMART" id="SM00072">
    <property type="entry name" value="GuKc"/>
    <property type="match status" value="1"/>
</dbReference>
<keyword evidence="16" id="KW-1185">Reference proteome</keyword>
<dbReference type="OrthoDB" id="9808150at2"/>
<dbReference type="PROSITE" id="PS00856">
    <property type="entry name" value="GUANYLATE_KINASE_1"/>
    <property type="match status" value="1"/>
</dbReference>
<proteinExistence type="inferred from homology"/>
<evidence type="ECO:0000256" key="9">
    <source>
        <dbReference type="ARBA" id="ARBA00022777"/>
    </source>
</evidence>
<evidence type="ECO:0000313" key="15">
    <source>
        <dbReference type="EMBL" id="AEV33113.1"/>
    </source>
</evidence>
<feature type="binding site" evidence="13">
    <location>
        <begin position="12"/>
        <end position="19"/>
    </location>
    <ligand>
        <name>ATP</name>
        <dbReference type="ChEBI" id="CHEBI:30616"/>
    </ligand>
</feature>
<comment type="similarity">
    <text evidence="3 13">Belongs to the guanylate kinase family.</text>
</comment>
<evidence type="ECO:0000259" key="14">
    <source>
        <dbReference type="PROSITE" id="PS50052"/>
    </source>
</evidence>
<dbReference type="FunFam" id="3.30.63.10:FF:000005">
    <property type="entry name" value="Guanylate kinase"/>
    <property type="match status" value="1"/>
</dbReference>
<evidence type="ECO:0000256" key="1">
    <source>
        <dbReference type="ARBA" id="ARBA00003531"/>
    </source>
</evidence>
<evidence type="ECO:0000256" key="12">
    <source>
        <dbReference type="ARBA" id="ARBA00048594"/>
    </source>
</evidence>
<reference evidence="15 16" key="1">
    <citation type="journal article" date="2012" name="Stand. Genomic Sci.">
        <title>Genome sequence of the orange-pigmented seawater bacterium Owenweeksia hongkongensis type strain (UST20020801(T)).</title>
        <authorList>
            <person name="Riedel T."/>
            <person name="Held B."/>
            <person name="Nolan M."/>
            <person name="Lucas S."/>
            <person name="Lapidus A."/>
            <person name="Tice H."/>
            <person name="Del Rio T.G."/>
            <person name="Cheng J.F."/>
            <person name="Han C."/>
            <person name="Tapia R."/>
            <person name="Goodwin L.A."/>
            <person name="Pitluck S."/>
            <person name="Liolios K."/>
            <person name="Mavromatis K."/>
            <person name="Pagani I."/>
            <person name="Ivanova N."/>
            <person name="Mikhailova N."/>
            <person name="Pati A."/>
            <person name="Chen A."/>
            <person name="Palaniappan K."/>
            <person name="Rohde M."/>
            <person name="Tindall B.J."/>
            <person name="Detter J.C."/>
            <person name="Goker M."/>
            <person name="Woyke T."/>
            <person name="Bristow J."/>
            <person name="Eisen J.A."/>
            <person name="Markowitz V."/>
            <person name="Hugenholtz P."/>
            <person name="Klenk H.P."/>
            <person name="Kyrpides N.C."/>
        </authorList>
    </citation>
    <scope>NUCLEOTIDE SEQUENCE</scope>
    <source>
        <strain evidence="16">DSM 17368 / JCM 12287 / NRRL B-23963</strain>
    </source>
</reference>
<keyword evidence="9 13" id="KW-0418">Kinase</keyword>
<dbReference type="SUPFAM" id="SSF52540">
    <property type="entry name" value="P-loop containing nucleoside triphosphate hydrolases"/>
    <property type="match status" value="1"/>
</dbReference>
<dbReference type="Gene3D" id="3.30.63.10">
    <property type="entry name" value="Guanylate Kinase phosphate binding domain"/>
    <property type="match status" value="1"/>
</dbReference>
<dbReference type="CDD" id="cd00071">
    <property type="entry name" value="GMPK"/>
    <property type="match status" value="1"/>
</dbReference>
<evidence type="ECO:0000256" key="2">
    <source>
        <dbReference type="ARBA" id="ARBA00004496"/>
    </source>
</evidence>
<evidence type="ECO:0000256" key="4">
    <source>
        <dbReference type="ARBA" id="ARBA00012961"/>
    </source>
</evidence>
<keyword evidence="8 13" id="KW-0547">Nucleotide-binding</keyword>
<keyword evidence="6 13" id="KW-0963">Cytoplasm</keyword>
<keyword evidence="10 13" id="KW-0067">ATP-binding</keyword>
<dbReference type="PATRIC" id="fig|926562.3.peg.2156"/>
<dbReference type="RefSeq" id="WP_014202462.1">
    <property type="nucleotide sequence ID" value="NC_016599.1"/>
</dbReference>
<comment type="subcellular location">
    <subcellularLocation>
        <location evidence="2 13">Cytoplasm</location>
    </subcellularLocation>
</comment>
<dbReference type="PROSITE" id="PS50052">
    <property type="entry name" value="GUANYLATE_KINASE_2"/>
    <property type="match status" value="1"/>
</dbReference>
<dbReference type="GO" id="GO:0005524">
    <property type="term" value="F:ATP binding"/>
    <property type="evidence" value="ECO:0007669"/>
    <property type="project" value="UniProtKB-UniRule"/>
</dbReference>
<evidence type="ECO:0000256" key="10">
    <source>
        <dbReference type="ARBA" id="ARBA00022840"/>
    </source>
</evidence>
<evidence type="ECO:0000256" key="6">
    <source>
        <dbReference type="ARBA" id="ARBA00022490"/>
    </source>
</evidence>
<evidence type="ECO:0000256" key="3">
    <source>
        <dbReference type="ARBA" id="ARBA00005790"/>
    </source>
</evidence>
<dbReference type="GO" id="GO:0005829">
    <property type="term" value="C:cytosol"/>
    <property type="evidence" value="ECO:0007669"/>
    <property type="project" value="TreeGrafter"/>
</dbReference>